<dbReference type="PANTHER" id="PTHR11104:SF0">
    <property type="entry name" value="SPBETA PROPHAGE-DERIVED AMINOGLYCOSIDE N(3')-ACETYLTRANSFERASE-LIKE PROTEIN YOKD"/>
    <property type="match status" value="1"/>
</dbReference>
<comment type="caution">
    <text evidence="5">The sequence shown here is derived from an EMBL/GenBank/DDBJ whole genome shotgun (WGS) entry which is preliminary data.</text>
</comment>
<evidence type="ECO:0000256" key="3">
    <source>
        <dbReference type="ARBA" id="ARBA00023315"/>
    </source>
</evidence>
<dbReference type="OrthoDB" id="7330654at2"/>
<dbReference type="PANTHER" id="PTHR11104">
    <property type="entry name" value="AMINOGLYCOSIDE N3-ACETYLTRANSFERASE"/>
    <property type="match status" value="1"/>
</dbReference>
<reference evidence="5 6" key="1">
    <citation type="submission" date="2018-06" db="EMBL/GenBank/DDBJ databases">
        <title>Actinomadura craniellae sp. nov. isolated from marine sponge Craniella sp.</title>
        <authorList>
            <person name="Li L."/>
            <person name="Xu Q.H."/>
            <person name="Lin H.W."/>
            <person name="Lu Y.H."/>
        </authorList>
    </citation>
    <scope>NUCLEOTIDE SEQUENCE [LARGE SCALE GENOMIC DNA]</scope>
    <source>
        <strain evidence="5 6">LHW63021</strain>
    </source>
</reference>
<comment type="similarity">
    <text evidence="1 4">Belongs to the antibiotic N-acetyltransferase family.</text>
</comment>
<organism evidence="5 6">
    <name type="scientific">Actinomadura craniellae</name>
    <dbReference type="NCBI Taxonomy" id="2231787"/>
    <lineage>
        <taxon>Bacteria</taxon>
        <taxon>Bacillati</taxon>
        <taxon>Actinomycetota</taxon>
        <taxon>Actinomycetes</taxon>
        <taxon>Streptosporangiales</taxon>
        <taxon>Thermomonosporaceae</taxon>
        <taxon>Actinomadura</taxon>
    </lineage>
</organism>
<sequence length="277" mass="29354">MTITAERLAKAVDELDLAGRPVMVHASLRSFGEPVEGGPDAVLDALLSRGCTVLVPAFTETHFGAFPPTTMRPARNGIDYAALPDEGPWAPVYSPDCGLINPHLGAVPAALIARDGARRGDHPLNSFAALGPLAAELTAAQRPDDVYGPIREAVRRDGEVLLIGVGLNRMTAIHLAEHQAGRRLLVRWAYRPDGRVFMVETGSCSEGFPRLEPWLRPHERTAAVGASRWHAYPAREAVAAATDAIAADWSATRCPDPGCVQCPDVTAGGPLGTAPLG</sequence>
<accession>A0A365H571</accession>
<dbReference type="InterPro" id="IPR003679">
    <property type="entry name" value="Amioglycoside_AcTrfase"/>
</dbReference>
<dbReference type="InterPro" id="IPR028345">
    <property type="entry name" value="Antibiotic_NAT-like"/>
</dbReference>
<dbReference type="EC" id="2.3.1.-" evidence="4"/>
<evidence type="ECO:0000256" key="4">
    <source>
        <dbReference type="RuleBase" id="RU365031"/>
    </source>
</evidence>
<dbReference type="RefSeq" id="WP_111867757.1">
    <property type="nucleotide sequence ID" value="NZ_QLYX01000006.1"/>
</dbReference>
<name>A0A365H571_9ACTN</name>
<dbReference type="GO" id="GO:0046353">
    <property type="term" value="F:aminoglycoside 3-N-acetyltransferase activity"/>
    <property type="evidence" value="ECO:0007669"/>
    <property type="project" value="UniProtKB-EC"/>
</dbReference>
<dbReference type="Proteomes" id="UP000251891">
    <property type="component" value="Unassembled WGS sequence"/>
</dbReference>
<proteinExistence type="inferred from homology"/>
<dbReference type="EMBL" id="QLYX01000006">
    <property type="protein sequence ID" value="RAY14254.1"/>
    <property type="molecule type" value="Genomic_DNA"/>
</dbReference>
<evidence type="ECO:0000256" key="1">
    <source>
        <dbReference type="ARBA" id="ARBA00006383"/>
    </source>
</evidence>
<keyword evidence="3 4" id="KW-0012">Acyltransferase</keyword>
<keyword evidence="4" id="KW-0046">Antibiotic resistance</keyword>
<dbReference type="Pfam" id="PF02522">
    <property type="entry name" value="Antibiotic_NAT"/>
    <property type="match status" value="1"/>
</dbReference>
<evidence type="ECO:0000313" key="5">
    <source>
        <dbReference type="EMBL" id="RAY14254.1"/>
    </source>
</evidence>
<dbReference type="GO" id="GO:0046677">
    <property type="term" value="P:response to antibiotic"/>
    <property type="evidence" value="ECO:0007669"/>
    <property type="project" value="UniProtKB-KW"/>
</dbReference>
<evidence type="ECO:0000313" key="6">
    <source>
        <dbReference type="Proteomes" id="UP000251891"/>
    </source>
</evidence>
<evidence type="ECO:0000256" key="2">
    <source>
        <dbReference type="ARBA" id="ARBA00022679"/>
    </source>
</evidence>
<keyword evidence="6" id="KW-1185">Reference proteome</keyword>
<comment type="catalytic activity">
    <reaction evidence="4">
        <text>a 2-deoxystreptamine antibiotic + acetyl-CoA = an N(3)-acetyl-2-deoxystreptamine antibiotic + CoA + H(+)</text>
        <dbReference type="Rhea" id="RHEA:12665"/>
        <dbReference type="ChEBI" id="CHEBI:15378"/>
        <dbReference type="ChEBI" id="CHEBI:57287"/>
        <dbReference type="ChEBI" id="CHEBI:57288"/>
        <dbReference type="ChEBI" id="CHEBI:57921"/>
        <dbReference type="ChEBI" id="CHEBI:77452"/>
        <dbReference type="EC" id="2.3.1.81"/>
    </reaction>
</comment>
<protein>
    <recommendedName>
        <fullName evidence="4">Aminoglycoside N(3)-acetyltransferase</fullName>
        <ecNumber evidence="4">2.3.1.-</ecNumber>
    </recommendedName>
</protein>
<dbReference type="AlphaFoldDB" id="A0A365H571"/>
<keyword evidence="2 4" id="KW-0808">Transferase</keyword>
<gene>
    <name evidence="5" type="ORF">DPM19_14845</name>
</gene>
<dbReference type="SUPFAM" id="SSF110710">
    <property type="entry name" value="TTHA0583/YokD-like"/>
    <property type="match status" value="1"/>
</dbReference>